<evidence type="ECO:0000259" key="6">
    <source>
        <dbReference type="SMART" id="SM00849"/>
    </source>
</evidence>
<comment type="caution">
    <text evidence="7">The sequence shown here is derived from an EMBL/GenBank/DDBJ whole genome shotgun (WGS) entry which is preliminary data.</text>
</comment>
<dbReference type="GO" id="GO:0016787">
    <property type="term" value="F:hydrolase activity"/>
    <property type="evidence" value="ECO:0007669"/>
    <property type="project" value="UniProtKB-KW"/>
</dbReference>
<evidence type="ECO:0000313" key="8">
    <source>
        <dbReference type="Proteomes" id="UP000538292"/>
    </source>
</evidence>
<keyword evidence="4" id="KW-0378">Hydrolase</keyword>
<reference evidence="7 8" key="1">
    <citation type="submission" date="2020-07" db="EMBL/GenBank/DDBJ databases">
        <title>Thermoactinomyces phylogeny.</title>
        <authorList>
            <person name="Dunlap C."/>
        </authorList>
    </citation>
    <scope>NUCLEOTIDE SEQUENCE [LARGE SCALE GENOMIC DNA]</scope>
    <source>
        <strain evidence="7 8">AMNI-1</strain>
    </source>
</reference>
<name>A0A7W2AQP6_9BACL</name>
<comment type="cofactor">
    <cofactor evidence="1">
        <name>Zn(2+)</name>
        <dbReference type="ChEBI" id="CHEBI:29105"/>
    </cofactor>
</comment>
<dbReference type="EMBL" id="JACEOL010000009">
    <property type="protein sequence ID" value="MBA4601507.1"/>
    <property type="molecule type" value="Genomic_DNA"/>
</dbReference>
<dbReference type="SMART" id="SM00849">
    <property type="entry name" value="Lactamase_B"/>
    <property type="match status" value="1"/>
</dbReference>
<keyword evidence="5" id="KW-0862">Zinc</keyword>
<dbReference type="PANTHER" id="PTHR42978:SF2">
    <property type="entry name" value="102 KBASES UNSTABLE REGION: FROM 1 TO 119443"/>
    <property type="match status" value="1"/>
</dbReference>
<dbReference type="Pfam" id="PF00753">
    <property type="entry name" value="Lactamase_B"/>
    <property type="match status" value="1"/>
</dbReference>
<dbReference type="InterPro" id="IPR001279">
    <property type="entry name" value="Metallo-B-lactamas"/>
</dbReference>
<gene>
    <name evidence="7" type="ORF">H2C83_04050</name>
</gene>
<dbReference type="AlphaFoldDB" id="A0A7W2AQP6"/>
<evidence type="ECO:0000256" key="2">
    <source>
        <dbReference type="ARBA" id="ARBA00007749"/>
    </source>
</evidence>
<keyword evidence="8" id="KW-1185">Reference proteome</keyword>
<evidence type="ECO:0000256" key="1">
    <source>
        <dbReference type="ARBA" id="ARBA00001947"/>
    </source>
</evidence>
<evidence type="ECO:0000313" key="7">
    <source>
        <dbReference type="EMBL" id="MBA4601507.1"/>
    </source>
</evidence>
<proteinExistence type="inferred from homology"/>
<dbReference type="SUPFAM" id="SSF56281">
    <property type="entry name" value="Metallo-hydrolase/oxidoreductase"/>
    <property type="match status" value="1"/>
</dbReference>
<dbReference type="GO" id="GO:0046872">
    <property type="term" value="F:metal ion binding"/>
    <property type="evidence" value="ECO:0007669"/>
    <property type="project" value="UniProtKB-KW"/>
</dbReference>
<dbReference type="InterPro" id="IPR036866">
    <property type="entry name" value="RibonucZ/Hydroxyglut_hydro"/>
</dbReference>
<dbReference type="Proteomes" id="UP000538292">
    <property type="component" value="Unassembled WGS sequence"/>
</dbReference>
<dbReference type="PANTHER" id="PTHR42978">
    <property type="entry name" value="QUORUM-QUENCHING LACTONASE YTNP-RELATED-RELATED"/>
    <property type="match status" value="1"/>
</dbReference>
<evidence type="ECO:0000256" key="4">
    <source>
        <dbReference type="ARBA" id="ARBA00022801"/>
    </source>
</evidence>
<accession>A0A7W2AQP6</accession>
<dbReference type="RefSeq" id="WP_181738021.1">
    <property type="nucleotide sequence ID" value="NZ_JACEOL010000009.1"/>
</dbReference>
<dbReference type="Gene3D" id="3.60.15.10">
    <property type="entry name" value="Ribonuclease Z/Hydroxyacylglutathione hydrolase-like"/>
    <property type="match status" value="1"/>
</dbReference>
<comment type="similarity">
    <text evidence="2">Belongs to the metallo-beta-lactamase superfamily.</text>
</comment>
<dbReference type="CDD" id="cd07729">
    <property type="entry name" value="AHL_lactonase_MBL-fold"/>
    <property type="match status" value="1"/>
</dbReference>
<evidence type="ECO:0000256" key="5">
    <source>
        <dbReference type="ARBA" id="ARBA00022833"/>
    </source>
</evidence>
<dbReference type="InterPro" id="IPR051013">
    <property type="entry name" value="MBL_superfamily_lactonases"/>
</dbReference>
<evidence type="ECO:0000256" key="3">
    <source>
        <dbReference type="ARBA" id="ARBA00022723"/>
    </source>
</evidence>
<keyword evidence="3" id="KW-0479">Metal-binding</keyword>
<sequence length="277" mass="31512">MANTKLYVLDNGTMKMDKNFMIAMHNPATVDNPDQPAEFFEFPVYTVLIDHPEGKILFDTACNPQGIGKRGRWPELVQKMFPHYADEACYPPNRLEQLKIGPEDIRYVVVSRLHLDHAGCLEMFTNAKIIVHKDELVNTMKSYAINKDMGAYIWADIDAWVKNGLDWSPVKRDEQEIPLVNGVKILNFGSGYAWGLLGLHVTLPDTGNIILASDAVYSTENYGPPIRLPGIICDSVGYVKAVEYIKKYTARYNAQVWYGHDPEQFKNRIKSTKGYYE</sequence>
<feature type="domain" description="Metallo-beta-lactamase" evidence="6">
    <location>
        <begin position="43"/>
        <end position="260"/>
    </location>
</feature>
<organism evidence="7 8">
    <name type="scientific">Thermoactinomyces mirandus</name>
    <dbReference type="NCBI Taxonomy" id="2756294"/>
    <lineage>
        <taxon>Bacteria</taxon>
        <taxon>Bacillati</taxon>
        <taxon>Bacillota</taxon>
        <taxon>Bacilli</taxon>
        <taxon>Bacillales</taxon>
        <taxon>Thermoactinomycetaceae</taxon>
        <taxon>Thermoactinomyces</taxon>
    </lineage>
</organism>
<protein>
    <submittedName>
        <fullName evidence="7">N-acyl homoserine lactonase family protein</fullName>
    </submittedName>
</protein>